<protein>
    <submittedName>
        <fullName evidence="2">Uncharacterized protein</fullName>
    </submittedName>
</protein>
<name>A0ABN8VYV0_9BACT</name>
<proteinExistence type="predicted"/>
<gene>
    <name evidence="2" type="ORF">NSPWAT_2083</name>
</gene>
<evidence type="ECO:0000313" key="3">
    <source>
        <dbReference type="Proteomes" id="UP001157733"/>
    </source>
</evidence>
<feature type="region of interest" description="Disordered" evidence="1">
    <location>
        <begin position="1"/>
        <end position="24"/>
    </location>
</feature>
<organism evidence="2 3">
    <name type="scientific">Nitrospina watsonii</name>
    <dbReference type="NCBI Taxonomy" id="1323948"/>
    <lineage>
        <taxon>Bacteria</taxon>
        <taxon>Pseudomonadati</taxon>
        <taxon>Nitrospinota/Tectimicrobiota group</taxon>
        <taxon>Nitrospinota</taxon>
        <taxon>Nitrospinia</taxon>
        <taxon>Nitrospinales</taxon>
        <taxon>Nitrospinaceae</taxon>
        <taxon>Nitrospina</taxon>
    </lineage>
</organism>
<accession>A0ABN8VYV0</accession>
<evidence type="ECO:0000256" key="1">
    <source>
        <dbReference type="SAM" id="MobiDB-lite"/>
    </source>
</evidence>
<dbReference type="Proteomes" id="UP001157733">
    <property type="component" value="Chromosome"/>
</dbReference>
<evidence type="ECO:0000313" key="2">
    <source>
        <dbReference type="EMBL" id="CAI2718939.1"/>
    </source>
</evidence>
<reference evidence="2 3" key="1">
    <citation type="submission" date="2022-09" db="EMBL/GenBank/DDBJ databases">
        <authorList>
            <person name="Kop L."/>
        </authorList>
    </citation>
    <scope>NUCLEOTIDE SEQUENCE [LARGE SCALE GENOMIC DNA]</scope>
    <source>
        <strain evidence="2 3">347</strain>
    </source>
</reference>
<keyword evidence="3" id="KW-1185">Reference proteome</keyword>
<sequence length="43" mass="4318">MGGTPPGVVGSINQSRSRQGVRLAPGEACRPAFLIGPSPAQSL</sequence>
<dbReference type="EMBL" id="OX336137">
    <property type="protein sequence ID" value="CAI2718939.1"/>
    <property type="molecule type" value="Genomic_DNA"/>
</dbReference>